<dbReference type="InterPro" id="IPR036390">
    <property type="entry name" value="WH_DNA-bd_sf"/>
</dbReference>
<organism evidence="3 4">
    <name type="scientific">Parasutterella muris</name>
    <dbReference type="NCBI Taxonomy" id="2565572"/>
    <lineage>
        <taxon>Bacteria</taxon>
        <taxon>Pseudomonadati</taxon>
        <taxon>Pseudomonadota</taxon>
        <taxon>Betaproteobacteria</taxon>
        <taxon>Burkholderiales</taxon>
        <taxon>Sutterellaceae</taxon>
        <taxon>Parasutterella</taxon>
    </lineage>
</organism>
<dbReference type="AlphaFoldDB" id="A0A6L6YM78"/>
<dbReference type="InterPro" id="IPR036388">
    <property type="entry name" value="WH-like_DNA-bd_sf"/>
</dbReference>
<dbReference type="RefSeq" id="WP_160336322.1">
    <property type="nucleotide sequence ID" value="NZ_CALPCR010000003.1"/>
</dbReference>
<comment type="caution">
    <text evidence="3">The sequence shown here is derived from an EMBL/GenBank/DDBJ whole genome shotgun (WGS) entry which is preliminary data.</text>
</comment>
<sequence>MDPSFDLAVWKYLYLMSKGKTLDGISRENNLSLASLLRKIRALEERLGTPLLTNTKPLRLTEDAVKCIPEIEKLNQSHKELLNCFNNGQIKPKCIQFAVAPGSLSAGEVNLVLMEFSKLYPAIEFQVEVGPKIQEIVEGSWEISTFTGELNSPDLEKLSRGNATYIPVASPLYIKRFGLPKDPAELINHFCAVFRGKSRAETTVLEKDGRIHPVRYQRCIKSTDILFLKNLVLQGQAIVIDLPLGHCAEEIIQGKLVPILDGWHRKSEPLWIVTSKKKWKEQHIRIFMQWYSQTWRNLLKSKARQVLPFIKPNTYKAIFNPEIQDR</sequence>
<evidence type="ECO:0000256" key="1">
    <source>
        <dbReference type="ARBA" id="ARBA00009437"/>
    </source>
</evidence>
<dbReference type="SUPFAM" id="SSF53850">
    <property type="entry name" value="Periplasmic binding protein-like II"/>
    <property type="match status" value="1"/>
</dbReference>
<reference evidence="3 4" key="1">
    <citation type="submission" date="2019-12" db="EMBL/GenBank/DDBJ databases">
        <title>Microbes associate with the intestines of laboratory mice.</title>
        <authorList>
            <person name="Navarre W."/>
            <person name="Wong E."/>
        </authorList>
    </citation>
    <scope>NUCLEOTIDE SEQUENCE [LARGE SCALE GENOMIC DNA]</scope>
    <source>
        <strain evidence="3 4">NM82_D38</strain>
    </source>
</reference>
<dbReference type="OrthoDB" id="8954631at2"/>
<evidence type="ECO:0000259" key="2">
    <source>
        <dbReference type="Pfam" id="PF03466"/>
    </source>
</evidence>
<protein>
    <recommendedName>
        <fullName evidence="2">LysR substrate-binding domain-containing protein</fullName>
    </recommendedName>
</protein>
<dbReference type="InterPro" id="IPR005119">
    <property type="entry name" value="LysR_subst-bd"/>
</dbReference>
<accession>A0A6L6YM78</accession>
<feature type="domain" description="LysR substrate-binding" evidence="2">
    <location>
        <begin position="101"/>
        <end position="294"/>
    </location>
</feature>
<dbReference type="PANTHER" id="PTHR30537">
    <property type="entry name" value="HTH-TYPE TRANSCRIPTIONAL REGULATOR"/>
    <property type="match status" value="1"/>
</dbReference>
<dbReference type="Proteomes" id="UP000472580">
    <property type="component" value="Unassembled WGS sequence"/>
</dbReference>
<evidence type="ECO:0000313" key="4">
    <source>
        <dbReference type="Proteomes" id="UP000472580"/>
    </source>
</evidence>
<proteinExistence type="inferred from homology"/>
<keyword evidence="4" id="KW-1185">Reference proteome</keyword>
<comment type="similarity">
    <text evidence="1">Belongs to the LysR transcriptional regulatory family.</text>
</comment>
<dbReference type="EMBL" id="WSRP01000056">
    <property type="protein sequence ID" value="MVX57908.1"/>
    <property type="molecule type" value="Genomic_DNA"/>
</dbReference>
<dbReference type="Gene3D" id="3.40.190.10">
    <property type="entry name" value="Periplasmic binding protein-like II"/>
    <property type="match status" value="2"/>
</dbReference>
<name>A0A6L6YM78_9BURK</name>
<gene>
    <name evidence="3" type="ORF">E5987_12025</name>
</gene>
<dbReference type="Pfam" id="PF03466">
    <property type="entry name" value="LysR_substrate"/>
    <property type="match status" value="1"/>
</dbReference>
<dbReference type="PANTHER" id="PTHR30537:SF5">
    <property type="entry name" value="HTH-TYPE TRANSCRIPTIONAL ACTIVATOR TTDR-RELATED"/>
    <property type="match status" value="1"/>
</dbReference>
<dbReference type="SUPFAM" id="SSF46785">
    <property type="entry name" value="Winged helix' DNA-binding domain"/>
    <property type="match status" value="1"/>
</dbReference>
<dbReference type="Gene3D" id="1.10.10.10">
    <property type="entry name" value="Winged helix-like DNA-binding domain superfamily/Winged helix DNA-binding domain"/>
    <property type="match status" value="1"/>
</dbReference>
<dbReference type="InterPro" id="IPR058163">
    <property type="entry name" value="LysR-type_TF_proteobact-type"/>
</dbReference>
<evidence type="ECO:0000313" key="3">
    <source>
        <dbReference type="EMBL" id="MVX57908.1"/>
    </source>
</evidence>